<keyword evidence="2" id="KW-1185">Reference proteome</keyword>
<dbReference type="Proteomes" id="UP000752696">
    <property type="component" value="Unassembled WGS sequence"/>
</dbReference>
<sequence length="51" mass="5842">KKKNKKFETWYVYTNSNIFIFASHAPLGDRGGLWVTDVLPVCARQSGNRVQ</sequence>
<reference evidence="1" key="1">
    <citation type="submission" date="2020-07" db="EMBL/GenBank/DDBJ databases">
        <authorList>
            <person name="Nazaruddin N."/>
        </authorList>
    </citation>
    <scope>NUCLEOTIDE SEQUENCE</scope>
</reference>
<proteinExistence type="predicted"/>
<evidence type="ECO:0000313" key="2">
    <source>
        <dbReference type="Proteomes" id="UP000752696"/>
    </source>
</evidence>
<evidence type="ECO:0000313" key="1">
    <source>
        <dbReference type="EMBL" id="CAD1479347.1"/>
    </source>
</evidence>
<dbReference type="AlphaFoldDB" id="A0A6V7HI30"/>
<dbReference type="EMBL" id="CAJDYZ010011339">
    <property type="protein sequence ID" value="CAD1479347.1"/>
    <property type="molecule type" value="Genomic_DNA"/>
</dbReference>
<name>A0A6V7HI30_9HYME</name>
<protein>
    <submittedName>
        <fullName evidence="1">Uncharacterized protein</fullName>
    </submittedName>
</protein>
<gene>
    <name evidence="1" type="ORF">MHI_LOCUS852171</name>
</gene>
<accession>A0A6V7HI30</accession>
<feature type="non-terminal residue" evidence="1">
    <location>
        <position position="1"/>
    </location>
</feature>
<organism evidence="1 2">
    <name type="scientific">Heterotrigona itama</name>
    <dbReference type="NCBI Taxonomy" id="395501"/>
    <lineage>
        <taxon>Eukaryota</taxon>
        <taxon>Metazoa</taxon>
        <taxon>Ecdysozoa</taxon>
        <taxon>Arthropoda</taxon>
        <taxon>Hexapoda</taxon>
        <taxon>Insecta</taxon>
        <taxon>Pterygota</taxon>
        <taxon>Neoptera</taxon>
        <taxon>Endopterygota</taxon>
        <taxon>Hymenoptera</taxon>
        <taxon>Apocrita</taxon>
        <taxon>Aculeata</taxon>
        <taxon>Apoidea</taxon>
        <taxon>Anthophila</taxon>
        <taxon>Apidae</taxon>
        <taxon>Heterotrigona</taxon>
    </lineage>
</organism>
<comment type="caution">
    <text evidence="1">The sequence shown here is derived from an EMBL/GenBank/DDBJ whole genome shotgun (WGS) entry which is preliminary data.</text>
</comment>